<accession>A0A212ITQ6</accession>
<keyword evidence="1" id="KW-0472">Membrane</keyword>
<dbReference type="EMBL" id="FLUL01000001">
    <property type="protein sequence ID" value="SBV90584.1"/>
    <property type="molecule type" value="Genomic_DNA"/>
</dbReference>
<organism evidence="2">
    <name type="scientific">uncultured Dysgonomonas sp</name>
    <dbReference type="NCBI Taxonomy" id="206096"/>
    <lineage>
        <taxon>Bacteria</taxon>
        <taxon>Pseudomonadati</taxon>
        <taxon>Bacteroidota</taxon>
        <taxon>Bacteroidia</taxon>
        <taxon>Bacteroidales</taxon>
        <taxon>Dysgonomonadaceae</taxon>
        <taxon>Dysgonomonas</taxon>
        <taxon>environmental samples</taxon>
    </lineage>
</organism>
<name>A0A212ITQ6_9BACT</name>
<dbReference type="AlphaFoldDB" id="A0A212ITQ6"/>
<feature type="transmembrane region" description="Helical" evidence="1">
    <location>
        <begin position="12"/>
        <end position="31"/>
    </location>
</feature>
<keyword evidence="1" id="KW-1133">Transmembrane helix</keyword>
<protein>
    <submittedName>
        <fullName evidence="2">Uncharacterized protein</fullName>
    </submittedName>
</protein>
<gene>
    <name evidence="2" type="ORF">KL86DYS2_10030</name>
</gene>
<evidence type="ECO:0000256" key="1">
    <source>
        <dbReference type="SAM" id="Phobius"/>
    </source>
</evidence>
<evidence type="ECO:0000313" key="2">
    <source>
        <dbReference type="EMBL" id="SBV90584.1"/>
    </source>
</evidence>
<keyword evidence="1" id="KW-0812">Transmembrane</keyword>
<reference evidence="2" key="1">
    <citation type="submission" date="2016-04" db="EMBL/GenBank/DDBJ databases">
        <authorList>
            <person name="Evans L.H."/>
            <person name="Alamgir A."/>
            <person name="Owens N."/>
            <person name="Weber N.D."/>
            <person name="Virtaneva K."/>
            <person name="Barbian K."/>
            <person name="Babar A."/>
            <person name="Rosenke K."/>
        </authorList>
    </citation>
    <scope>NUCLEOTIDE SEQUENCE</scope>
    <source>
        <strain evidence="2">86-2</strain>
    </source>
</reference>
<sequence length="62" mass="7180">MFVSRDTDADFHFFILLLVTYSMASLNILAFEKYRVPIYKAPTNAIWHIINTTGWDIANLSI</sequence>
<proteinExistence type="predicted"/>